<reference evidence="8" key="1">
    <citation type="journal article" date="2023" name="J. Phycol.">
        <title>Revised classification of the Cyanidiophyceae based on plastid genome data with descriptions of the Cavernulicolales ord. nov. and Galdieriales ord. nov. (Rhodophyta).</title>
        <authorList>
            <person name="Park S.I."/>
            <person name="Cho C.H."/>
            <person name="Ciniglia C."/>
            <person name="Huang T.Y."/>
            <person name="Liu S.L."/>
            <person name="Bustamante D.E."/>
            <person name="Calderon M.S."/>
            <person name="Mansilla A."/>
            <person name="McDermott T."/>
            <person name="Andersen R.A."/>
            <person name="Yoon H.S."/>
        </authorList>
    </citation>
    <scope>NUCLEOTIDE SEQUENCE</scope>
</reference>
<evidence type="ECO:0000256" key="7">
    <source>
        <dbReference type="HAMAP-Rule" id="MF_00366"/>
    </source>
</evidence>
<dbReference type="GO" id="GO:0003677">
    <property type="term" value="F:DNA binding"/>
    <property type="evidence" value="ECO:0007669"/>
    <property type="project" value="UniProtKB-UniRule"/>
</dbReference>
<accession>A0A9Y1MWZ9</accession>
<evidence type="ECO:0000256" key="6">
    <source>
        <dbReference type="ARBA" id="ARBA00048552"/>
    </source>
</evidence>
<dbReference type="EMBL" id="OP616812">
    <property type="protein sequence ID" value="WDA99069.1"/>
    <property type="molecule type" value="Genomic_DNA"/>
</dbReference>
<protein>
    <recommendedName>
        <fullName evidence="7">DNA-directed RNA polymerase subunit omega</fullName>
        <shortName evidence="7">RNAP omega subunit</shortName>
        <ecNumber evidence="7">2.7.7.6</ecNumber>
    </recommendedName>
    <alternativeName>
        <fullName evidence="7">RNA polymerase omega subunit</fullName>
    </alternativeName>
    <alternativeName>
        <fullName evidence="7">Transcriptase subunit omega</fullName>
    </alternativeName>
</protein>
<keyword evidence="4 7" id="KW-0548">Nucleotidyltransferase</keyword>
<dbReference type="AlphaFoldDB" id="A0A9Y1MWZ9"/>
<dbReference type="NCBIfam" id="NF001574">
    <property type="entry name" value="PRK00392.2-5"/>
    <property type="match status" value="1"/>
</dbReference>
<proteinExistence type="inferred from homology"/>
<organism evidence="8">
    <name type="scientific">Gronococcus sybilensis</name>
    <dbReference type="NCBI Taxonomy" id="3028029"/>
    <lineage>
        <taxon>Eukaryota</taxon>
        <taxon>Rhodophyta</taxon>
        <taxon>Bangiophyceae</taxon>
        <taxon>Cavernulicolales</taxon>
        <taxon>Cavernulicolaceae</taxon>
        <taxon>Gronococcus</taxon>
    </lineage>
</organism>
<dbReference type="HAMAP" id="MF_00366">
    <property type="entry name" value="RNApol_bact_RpoZ"/>
    <property type="match status" value="1"/>
</dbReference>
<evidence type="ECO:0000256" key="2">
    <source>
        <dbReference type="ARBA" id="ARBA00022478"/>
    </source>
</evidence>
<keyword evidence="8" id="KW-0934">Plastid</keyword>
<dbReference type="GO" id="GO:0006351">
    <property type="term" value="P:DNA-templated transcription"/>
    <property type="evidence" value="ECO:0007669"/>
    <property type="project" value="UniProtKB-UniRule"/>
</dbReference>
<dbReference type="GO" id="GO:0000428">
    <property type="term" value="C:DNA-directed RNA polymerase complex"/>
    <property type="evidence" value="ECO:0007669"/>
    <property type="project" value="UniProtKB-KW"/>
</dbReference>
<keyword evidence="5 7" id="KW-0804">Transcription</keyword>
<sequence length="78" mass="9078">MENQGKTYPLTKSEILFKTEELLKASENIYNITVKIAIRARRRRYEDAEILDEARIKPVIRAIIEMSDELTQPDILGD</sequence>
<gene>
    <name evidence="7 8" type="primary">rpoZ</name>
    <name evidence="8" type="ORF">GRSY_064</name>
</gene>
<comment type="function">
    <text evidence="7">Promotes RNA polymerase assembly. Latches the N- and C-terminal regions of the beta' subunit thereby facilitating its interaction with the beta and alpha subunits.</text>
</comment>
<name>A0A9Y1MWZ9_9RHOD</name>
<dbReference type="Pfam" id="PF01192">
    <property type="entry name" value="RNA_pol_Rpb6"/>
    <property type="match status" value="1"/>
</dbReference>
<dbReference type="InterPro" id="IPR003716">
    <property type="entry name" value="DNA-dir_RNA_pol_omega"/>
</dbReference>
<comment type="catalytic activity">
    <reaction evidence="6 7">
        <text>RNA(n) + a ribonucleoside 5'-triphosphate = RNA(n+1) + diphosphate</text>
        <dbReference type="Rhea" id="RHEA:21248"/>
        <dbReference type="Rhea" id="RHEA-COMP:14527"/>
        <dbReference type="Rhea" id="RHEA-COMP:17342"/>
        <dbReference type="ChEBI" id="CHEBI:33019"/>
        <dbReference type="ChEBI" id="CHEBI:61557"/>
        <dbReference type="ChEBI" id="CHEBI:140395"/>
        <dbReference type="EC" id="2.7.7.6"/>
    </reaction>
</comment>
<evidence type="ECO:0000313" key="8">
    <source>
        <dbReference type="EMBL" id="WDA99069.1"/>
    </source>
</evidence>
<evidence type="ECO:0000256" key="3">
    <source>
        <dbReference type="ARBA" id="ARBA00022679"/>
    </source>
</evidence>
<dbReference type="InterPro" id="IPR036161">
    <property type="entry name" value="RPB6/omega-like_sf"/>
</dbReference>
<keyword evidence="2 7" id="KW-0240">DNA-directed RNA polymerase</keyword>
<dbReference type="EC" id="2.7.7.6" evidence="7"/>
<evidence type="ECO:0000256" key="1">
    <source>
        <dbReference type="ARBA" id="ARBA00006711"/>
    </source>
</evidence>
<dbReference type="SUPFAM" id="SSF63562">
    <property type="entry name" value="RPB6/omega subunit-like"/>
    <property type="match status" value="1"/>
</dbReference>
<keyword evidence="3 7" id="KW-0808">Transferase</keyword>
<dbReference type="GO" id="GO:0003899">
    <property type="term" value="F:DNA-directed RNA polymerase activity"/>
    <property type="evidence" value="ECO:0007669"/>
    <property type="project" value="UniProtKB-UniRule"/>
</dbReference>
<comment type="subunit">
    <text evidence="7">The RNAP catalytic core consists of 2 alpha, 1 beta, 1 beta' and 1 omega subunit. When a sigma factor is associated with the core the holoenzyme is formed, which can initiate transcription.</text>
</comment>
<comment type="similarity">
    <text evidence="1 7">Belongs to the RNA polymerase subunit omega family.</text>
</comment>
<evidence type="ECO:0000256" key="5">
    <source>
        <dbReference type="ARBA" id="ARBA00023163"/>
    </source>
</evidence>
<dbReference type="InterPro" id="IPR006110">
    <property type="entry name" value="Pol_omega/Rpo6/RPB6"/>
</dbReference>
<geneLocation type="plastid" evidence="8"/>
<evidence type="ECO:0000256" key="4">
    <source>
        <dbReference type="ARBA" id="ARBA00022695"/>
    </source>
</evidence>